<dbReference type="Pfam" id="PF10350">
    <property type="entry name" value="DUF2428"/>
    <property type="match status" value="1"/>
</dbReference>
<comment type="similarity">
    <text evidence="1">Belongs to the THADA family.</text>
</comment>
<dbReference type="STRING" id="1569628.A0A316UJD2"/>
<evidence type="ECO:0000259" key="6">
    <source>
        <dbReference type="Pfam" id="PF25151"/>
    </source>
</evidence>
<evidence type="ECO:0000256" key="3">
    <source>
        <dbReference type="SAM" id="MobiDB-lite"/>
    </source>
</evidence>
<dbReference type="PANTHER" id="PTHR14387">
    <property type="entry name" value="THADA/DEATH RECEPTOR INTERACTING PROTEIN"/>
    <property type="match status" value="1"/>
</dbReference>
<dbReference type="InterPro" id="IPR056842">
    <property type="entry name" value="THADA-like_TPR_C"/>
</dbReference>
<dbReference type="GO" id="GO:0005829">
    <property type="term" value="C:cytosol"/>
    <property type="evidence" value="ECO:0007669"/>
    <property type="project" value="TreeGrafter"/>
</dbReference>
<dbReference type="InterPro" id="IPR016024">
    <property type="entry name" value="ARM-type_fold"/>
</dbReference>
<evidence type="ECO:0000256" key="1">
    <source>
        <dbReference type="ARBA" id="ARBA00010409"/>
    </source>
</evidence>
<dbReference type="GO" id="GO:0030488">
    <property type="term" value="P:tRNA methylation"/>
    <property type="evidence" value="ECO:0007669"/>
    <property type="project" value="TreeGrafter"/>
</dbReference>
<name>A0A316UJD2_9BASI</name>
<feature type="domain" description="DUF2428" evidence="4">
    <location>
        <begin position="676"/>
        <end position="962"/>
    </location>
</feature>
<dbReference type="OrthoDB" id="734129at2759"/>
<gene>
    <name evidence="7" type="ORF">BDZ90DRAFT_281590</name>
</gene>
<proteinExistence type="inferred from homology"/>
<dbReference type="GeneID" id="37031198"/>
<evidence type="ECO:0000313" key="8">
    <source>
        <dbReference type="Proteomes" id="UP000245884"/>
    </source>
</evidence>
<feature type="region of interest" description="Disordered" evidence="3">
    <location>
        <begin position="702"/>
        <end position="721"/>
    </location>
</feature>
<dbReference type="InterPro" id="IPR056843">
    <property type="entry name" value="THADA-like_TPR"/>
</dbReference>
<dbReference type="InterPro" id="IPR051954">
    <property type="entry name" value="tRNA_methyltransferase_THADA"/>
</dbReference>
<evidence type="ECO:0000259" key="5">
    <source>
        <dbReference type="Pfam" id="PF25150"/>
    </source>
</evidence>
<protein>
    <submittedName>
        <fullName evidence="7">Uncharacterized protein</fullName>
    </submittedName>
</protein>
<keyword evidence="2" id="KW-0819">tRNA processing</keyword>
<feature type="domain" description="tRNA (32-2'-O)-methyltransferase regulator THADA-like TPR repeats region" evidence="5">
    <location>
        <begin position="232"/>
        <end position="489"/>
    </location>
</feature>
<accession>A0A316UJD2</accession>
<dbReference type="Pfam" id="PF25151">
    <property type="entry name" value="TPR_Trm732_C"/>
    <property type="match status" value="1"/>
</dbReference>
<dbReference type="Proteomes" id="UP000245884">
    <property type="component" value="Unassembled WGS sequence"/>
</dbReference>
<keyword evidence="8" id="KW-1185">Reference proteome</keyword>
<reference evidence="7 8" key="1">
    <citation type="journal article" date="2018" name="Mol. Biol. Evol.">
        <title>Broad Genomic Sampling Reveals a Smut Pathogenic Ancestry of the Fungal Clade Ustilaginomycotina.</title>
        <authorList>
            <person name="Kijpornyongpan T."/>
            <person name="Mondo S.J."/>
            <person name="Barry K."/>
            <person name="Sandor L."/>
            <person name="Lee J."/>
            <person name="Lipzen A."/>
            <person name="Pangilinan J."/>
            <person name="LaButti K."/>
            <person name="Hainaut M."/>
            <person name="Henrissat B."/>
            <person name="Grigoriev I.V."/>
            <person name="Spatafora J.W."/>
            <person name="Aime M.C."/>
        </authorList>
    </citation>
    <scope>NUCLEOTIDE SEQUENCE [LARGE SCALE GENOMIC DNA]</scope>
    <source>
        <strain evidence="7 8">MCA 5214</strain>
    </source>
</reference>
<dbReference type="RefSeq" id="XP_025359988.1">
    <property type="nucleotide sequence ID" value="XM_025509375.1"/>
</dbReference>
<evidence type="ECO:0000313" key="7">
    <source>
        <dbReference type="EMBL" id="PWN25376.1"/>
    </source>
</evidence>
<dbReference type="Pfam" id="PF25150">
    <property type="entry name" value="TPR_Trm732"/>
    <property type="match status" value="1"/>
</dbReference>
<dbReference type="InterPro" id="IPR019442">
    <property type="entry name" value="THADA/TRM732_DUF2428"/>
</dbReference>
<evidence type="ECO:0000259" key="4">
    <source>
        <dbReference type="Pfam" id="PF10350"/>
    </source>
</evidence>
<organism evidence="7 8">
    <name type="scientific">Jaminaea rosea</name>
    <dbReference type="NCBI Taxonomy" id="1569628"/>
    <lineage>
        <taxon>Eukaryota</taxon>
        <taxon>Fungi</taxon>
        <taxon>Dikarya</taxon>
        <taxon>Basidiomycota</taxon>
        <taxon>Ustilaginomycotina</taxon>
        <taxon>Exobasidiomycetes</taxon>
        <taxon>Microstromatales</taxon>
        <taxon>Microstromatales incertae sedis</taxon>
        <taxon>Jaminaea</taxon>
    </lineage>
</organism>
<feature type="compositionally biased region" description="Low complexity" evidence="3">
    <location>
        <begin position="711"/>
        <end position="721"/>
    </location>
</feature>
<sequence length="1561" mass="168161">MRPTKGARTPDNLALQIKSLRLNPTSQELRSTLAQCISRCQSPDATRQSLDDLSQWATAGKQAIGKGVDVSFLEEDELQTALTHLIWDKLDDSSAVSKRMESTAVLLLSIIDSMPTVNAATSTSPAPLCPLAANLLRRANADTAIRTSLVVYDILLSVYDGTRIADSYGSPSLQGLYAQFSTPVSSYVDAPTRRARVCRKILRTKARDCGIGFAEETQGSTQRWQEWAHFALSPIIEALKSSDPTKRSITSWYQLADLFELAPAALVPLLTALTDGRLNEDTILPAVLAALRAANTQGLVKTGQSADSSRSEFVLGSSSHIIVAHPCQRFTCIVPPSLLASCASSTVEELQVSSISLVVEGRALVQPFSQEDYAVLGVFMEASFSTTHPSSRGAVHSLFGKLLTRLSANHHAAAKEAEKARKFIDDPRQREEKVASCQREMDEIRAFIMTLVSSILSALHPGSPYHLTIAALTFLETIFLAGVDPDYDRSQPSSTIVSSSFGRFDKLQGMGLRGVISAELVQACLGCADSTFEDVQRRGIGLLERFPAPLLGVETKEAVEEQVLSKARRLLLSGRDSESTAAGYLLQVYEKVYVTKLGWPATLHLSTHESNATSTSSALFPHLLDFLESHIQVAEQQGLFAAAQTRPLHGTLITLKNMLDDGRGWDASMKPSATCQLFERTQSLIDRVWAITRPILCAAAPEGRSDEPGADVDGAAGAAADEGGDAMADTEIARALTAAAGDDAAPVAALDGAATIRKSQLMLSYSWRGLKEAAALLGSLTARFLPHLRADPYLSGVGERFTTWMTAIRHRGAFSTVYPAFSTAAAALVKSQDVQVAAMPRQWLQDFVGLVAGEKGQAISTTRRSAGVGYAVLALLAAMPLKKDSSPLDETIAALTRCADAALVAPAASSPSPTATSLDATHIHSLNILRVLVLDANLVPFLGKHVDSLLSLSIKRFRSPIWYVRNAGLMLFSALAPRAFPARRANDDGHENGGDATSQSLPAHRFFATYPSLHGALREHLEQSLSAGLHRGEDAEGSGALYAVLFLLSRMQAVEHDEMHGAQADPLVLRGLVDPCLASPDAKMREMAARAWCGMTVSSQRGKVDGAKSLLERMGEDENRRHATFLAVARLHIGLESEGTQLGDGVRERLVELGAEYQSGQAGSPAVRRAWEKALRASTLRPTLTAKHNGILASANDLTLESARTTLWDDSLPDFQQRIHAADFLSEQDEYPGASLLVEEWERAATLSLRSGCVPLRETVLVLLGKLTARSQAAERQQSHLRLYAKLITACAKEEMHVESRLAAAESLAAFAEHGGGLFALEASGAAGKPLFQLHLAAIALLQDDDEEVRLVAAEIVARHLVAASPSSETTTTSESSASACVTALIAAAQRTVASSTVSTQRAWAFMGAAYPLSSSSQASLWYRHLERIVLPPRAELDETWKIIARETDATEGDHAHAQDPLFAAERPNLYRDARMDVIRAGEALRTASSPSSPWFESRRTELAQRLEAYRQWMHSGAATADARVSSVEAHVMGCQLVLASRLAGEGDGETCREVADLLRV</sequence>
<dbReference type="PANTHER" id="PTHR14387:SF0">
    <property type="entry name" value="DUF2428 DOMAIN-CONTAINING PROTEIN"/>
    <property type="match status" value="1"/>
</dbReference>
<feature type="domain" description="tRNA (32-2'-O)-methyltransferase regulator THADA-like C-terminal TPR repeats region" evidence="6">
    <location>
        <begin position="965"/>
        <end position="1130"/>
    </location>
</feature>
<dbReference type="SUPFAM" id="SSF48371">
    <property type="entry name" value="ARM repeat"/>
    <property type="match status" value="2"/>
</dbReference>
<evidence type="ECO:0000256" key="2">
    <source>
        <dbReference type="ARBA" id="ARBA00022694"/>
    </source>
</evidence>
<dbReference type="EMBL" id="KZ819676">
    <property type="protein sequence ID" value="PWN25376.1"/>
    <property type="molecule type" value="Genomic_DNA"/>
</dbReference>